<protein>
    <submittedName>
        <fullName evidence="2">Uncharacterized protein</fullName>
    </submittedName>
</protein>
<keyword evidence="1" id="KW-0472">Membrane</keyword>
<evidence type="ECO:0000313" key="2">
    <source>
        <dbReference type="EMBL" id="KNE63589.1"/>
    </source>
</evidence>
<name>A0A0L0SMI8_ALLM3</name>
<organism evidence="2 3">
    <name type="scientific">Allomyces macrogynus (strain ATCC 38327)</name>
    <name type="common">Allomyces javanicus var. macrogynus</name>
    <dbReference type="NCBI Taxonomy" id="578462"/>
    <lineage>
        <taxon>Eukaryota</taxon>
        <taxon>Fungi</taxon>
        <taxon>Fungi incertae sedis</taxon>
        <taxon>Blastocladiomycota</taxon>
        <taxon>Blastocladiomycetes</taxon>
        <taxon>Blastocladiales</taxon>
        <taxon>Blastocladiaceae</taxon>
        <taxon>Allomyces</taxon>
    </lineage>
</organism>
<dbReference type="AlphaFoldDB" id="A0A0L0SMI8"/>
<evidence type="ECO:0000256" key="1">
    <source>
        <dbReference type="SAM" id="Phobius"/>
    </source>
</evidence>
<keyword evidence="1" id="KW-1133">Transmembrane helix</keyword>
<reference evidence="3" key="2">
    <citation type="submission" date="2009-11" db="EMBL/GenBank/DDBJ databases">
        <title>The Genome Sequence of Allomyces macrogynus strain ATCC 38327.</title>
        <authorList>
            <consortium name="The Broad Institute Genome Sequencing Platform"/>
            <person name="Russ C."/>
            <person name="Cuomo C."/>
            <person name="Shea T."/>
            <person name="Young S.K."/>
            <person name="Zeng Q."/>
            <person name="Koehrsen M."/>
            <person name="Haas B."/>
            <person name="Borodovsky M."/>
            <person name="Guigo R."/>
            <person name="Alvarado L."/>
            <person name="Berlin A."/>
            <person name="Borenstein D."/>
            <person name="Chen Z."/>
            <person name="Engels R."/>
            <person name="Freedman E."/>
            <person name="Gellesch M."/>
            <person name="Goldberg J."/>
            <person name="Griggs A."/>
            <person name="Gujja S."/>
            <person name="Heiman D."/>
            <person name="Hepburn T."/>
            <person name="Howarth C."/>
            <person name="Jen D."/>
            <person name="Larson L."/>
            <person name="Lewis B."/>
            <person name="Mehta T."/>
            <person name="Park D."/>
            <person name="Pearson M."/>
            <person name="Roberts A."/>
            <person name="Saif S."/>
            <person name="Shenoy N."/>
            <person name="Sisk P."/>
            <person name="Stolte C."/>
            <person name="Sykes S."/>
            <person name="Walk T."/>
            <person name="White J."/>
            <person name="Yandava C."/>
            <person name="Burger G."/>
            <person name="Gray M.W."/>
            <person name="Holland P.W.H."/>
            <person name="King N."/>
            <person name="Lang F.B.F."/>
            <person name="Roger A.J."/>
            <person name="Ruiz-Trillo I."/>
            <person name="Lander E."/>
            <person name="Nusbaum C."/>
        </authorList>
    </citation>
    <scope>NUCLEOTIDE SEQUENCE [LARGE SCALE GENOMIC DNA]</scope>
    <source>
        <strain evidence="3">ATCC 38327</strain>
    </source>
</reference>
<dbReference type="OrthoDB" id="5555542at2759"/>
<evidence type="ECO:0000313" key="3">
    <source>
        <dbReference type="Proteomes" id="UP000054350"/>
    </source>
</evidence>
<sequence length="573" mass="60367">MATVAAAPPAPAPAPAPAPVLVDLSTGQAARATALFPFPANDTIPAPRLCLVEGNALFSTCSPDASAADRYEACLSAACPDEAHDLAAAISSRTSRGETRQDRTSLLAATRREICGMFRCPAEYLARGTLCVPLVDQTVLGRGFALDQRPNVTVSGADHDAMDRAWTEYRSAVDKWNATTPSTRPAGTDTRLGICTMGAPAGWPCRDGSTDAFGAIFPGNIPARAVNATAPFMLADALSVTDSQTFIYKEPPSGGSTITANPANVYSPVSCILRTVYPAKLPGDTCATSMDCMMGRCEAPPAAGSAPSRCSDVLVLKSADSKVPAHISADPGTDPTASAARDANISPSTSMTIQAIVLTVVLVVVIAGLAVGRVWHVRARDRALQKRRKMLGLPPMPMRNHYRTPPQPRVVDHLAAPSTIISSSPSAKVTPDAANKPVVGLADFASPPVLLTLDQISVEDDDPAAAVLRGHSHQVAILAHDQHQTAEDDDTVVVELPECCLAAAAMQGGVSALLHHVEIDHYDDPEYVRDVQLMVVEYGHVMVVEVENDELVVEEELHFESSEGSEKSGAQRP</sequence>
<proteinExistence type="predicted"/>
<keyword evidence="1" id="KW-0812">Transmembrane</keyword>
<keyword evidence="3" id="KW-1185">Reference proteome</keyword>
<dbReference type="Proteomes" id="UP000054350">
    <property type="component" value="Unassembled WGS sequence"/>
</dbReference>
<feature type="transmembrane region" description="Helical" evidence="1">
    <location>
        <begin position="351"/>
        <end position="372"/>
    </location>
</feature>
<gene>
    <name evidence="2" type="ORF">AMAG_08695</name>
</gene>
<accession>A0A0L0SMI8</accession>
<dbReference type="EMBL" id="GG745342">
    <property type="protein sequence ID" value="KNE63589.1"/>
    <property type="molecule type" value="Genomic_DNA"/>
</dbReference>
<dbReference type="VEuPathDB" id="FungiDB:AMAG_08695"/>
<reference evidence="2 3" key="1">
    <citation type="submission" date="2009-11" db="EMBL/GenBank/DDBJ databases">
        <title>Annotation of Allomyces macrogynus ATCC 38327.</title>
        <authorList>
            <consortium name="The Broad Institute Genome Sequencing Platform"/>
            <person name="Russ C."/>
            <person name="Cuomo C."/>
            <person name="Burger G."/>
            <person name="Gray M.W."/>
            <person name="Holland P.W.H."/>
            <person name="King N."/>
            <person name="Lang F.B.F."/>
            <person name="Roger A.J."/>
            <person name="Ruiz-Trillo I."/>
            <person name="Young S.K."/>
            <person name="Zeng Q."/>
            <person name="Gargeya S."/>
            <person name="Fitzgerald M."/>
            <person name="Haas B."/>
            <person name="Abouelleil A."/>
            <person name="Alvarado L."/>
            <person name="Arachchi H.M."/>
            <person name="Berlin A."/>
            <person name="Chapman S.B."/>
            <person name="Gearin G."/>
            <person name="Goldberg J."/>
            <person name="Griggs A."/>
            <person name="Gujja S."/>
            <person name="Hansen M."/>
            <person name="Heiman D."/>
            <person name="Howarth C."/>
            <person name="Larimer J."/>
            <person name="Lui A."/>
            <person name="MacDonald P.J.P."/>
            <person name="McCowen C."/>
            <person name="Montmayeur A."/>
            <person name="Murphy C."/>
            <person name="Neiman D."/>
            <person name="Pearson M."/>
            <person name="Priest M."/>
            <person name="Roberts A."/>
            <person name="Saif S."/>
            <person name="Shea T."/>
            <person name="Sisk P."/>
            <person name="Stolte C."/>
            <person name="Sykes S."/>
            <person name="Wortman J."/>
            <person name="Nusbaum C."/>
            <person name="Birren B."/>
        </authorList>
    </citation>
    <scope>NUCLEOTIDE SEQUENCE [LARGE SCALE GENOMIC DNA]</scope>
    <source>
        <strain evidence="2 3">ATCC 38327</strain>
    </source>
</reference>